<organism evidence="1 2">
    <name type="scientific">Artomyces pyxidatus</name>
    <dbReference type="NCBI Taxonomy" id="48021"/>
    <lineage>
        <taxon>Eukaryota</taxon>
        <taxon>Fungi</taxon>
        <taxon>Dikarya</taxon>
        <taxon>Basidiomycota</taxon>
        <taxon>Agaricomycotina</taxon>
        <taxon>Agaricomycetes</taxon>
        <taxon>Russulales</taxon>
        <taxon>Auriscalpiaceae</taxon>
        <taxon>Artomyces</taxon>
    </lineage>
</organism>
<dbReference type="Proteomes" id="UP000814140">
    <property type="component" value="Unassembled WGS sequence"/>
</dbReference>
<evidence type="ECO:0000313" key="1">
    <source>
        <dbReference type="EMBL" id="KAI0064101.1"/>
    </source>
</evidence>
<keyword evidence="2" id="KW-1185">Reference proteome</keyword>
<proteinExistence type="predicted"/>
<sequence length="160" mass="17119">MSVRPFSPSESFAFPKPPGQQTPTKSADPFADEHSTHSTHSQPVHWPMYTPPAPEAQNPFADEASIASATTHASDVVPGAVEMVCRPFAPAREDELGVEEGELITVMEAFDDGWAQVKKKVNGATGLIPIDCFRETGDDLPAFLASKRVSSYVEGGAYAA</sequence>
<name>A0ACB8T7W3_9AGAM</name>
<gene>
    <name evidence="1" type="ORF">BV25DRAFT_1801013</name>
</gene>
<evidence type="ECO:0000313" key="2">
    <source>
        <dbReference type="Proteomes" id="UP000814140"/>
    </source>
</evidence>
<comment type="caution">
    <text evidence="1">The sequence shown here is derived from an EMBL/GenBank/DDBJ whole genome shotgun (WGS) entry which is preliminary data.</text>
</comment>
<accession>A0ACB8T7W3</accession>
<reference evidence="1" key="1">
    <citation type="submission" date="2021-03" db="EMBL/GenBank/DDBJ databases">
        <authorList>
            <consortium name="DOE Joint Genome Institute"/>
            <person name="Ahrendt S."/>
            <person name="Looney B.P."/>
            <person name="Miyauchi S."/>
            <person name="Morin E."/>
            <person name="Drula E."/>
            <person name="Courty P.E."/>
            <person name="Chicoki N."/>
            <person name="Fauchery L."/>
            <person name="Kohler A."/>
            <person name="Kuo A."/>
            <person name="Labutti K."/>
            <person name="Pangilinan J."/>
            <person name="Lipzen A."/>
            <person name="Riley R."/>
            <person name="Andreopoulos W."/>
            <person name="He G."/>
            <person name="Johnson J."/>
            <person name="Barry K.W."/>
            <person name="Grigoriev I.V."/>
            <person name="Nagy L."/>
            <person name="Hibbett D."/>
            <person name="Henrissat B."/>
            <person name="Matheny P.B."/>
            <person name="Labbe J."/>
            <person name="Martin F."/>
        </authorList>
    </citation>
    <scope>NUCLEOTIDE SEQUENCE</scope>
    <source>
        <strain evidence="1">HHB10654</strain>
    </source>
</reference>
<protein>
    <submittedName>
        <fullName evidence="1">Uncharacterized protein</fullName>
    </submittedName>
</protein>
<dbReference type="EMBL" id="MU277200">
    <property type="protein sequence ID" value="KAI0064101.1"/>
    <property type="molecule type" value="Genomic_DNA"/>
</dbReference>
<reference evidence="1" key="2">
    <citation type="journal article" date="2022" name="New Phytol.">
        <title>Evolutionary transition to the ectomycorrhizal habit in the genomes of a hyperdiverse lineage of mushroom-forming fungi.</title>
        <authorList>
            <person name="Looney B."/>
            <person name="Miyauchi S."/>
            <person name="Morin E."/>
            <person name="Drula E."/>
            <person name="Courty P.E."/>
            <person name="Kohler A."/>
            <person name="Kuo A."/>
            <person name="LaButti K."/>
            <person name="Pangilinan J."/>
            <person name="Lipzen A."/>
            <person name="Riley R."/>
            <person name="Andreopoulos W."/>
            <person name="He G."/>
            <person name="Johnson J."/>
            <person name="Nolan M."/>
            <person name="Tritt A."/>
            <person name="Barry K.W."/>
            <person name="Grigoriev I.V."/>
            <person name="Nagy L.G."/>
            <person name="Hibbett D."/>
            <person name="Henrissat B."/>
            <person name="Matheny P.B."/>
            <person name="Labbe J."/>
            <person name="Martin F.M."/>
        </authorList>
    </citation>
    <scope>NUCLEOTIDE SEQUENCE</scope>
    <source>
        <strain evidence="1">HHB10654</strain>
    </source>
</reference>